<dbReference type="Proteomes" id="UP001054945">
    <property type="component" value="Unassembled WGS sequence"/>
</dbReference>
<keyword evidence="2" id="KW-1185">Reference proteome</keyword>
<name>A0AAV4QQQ8_CAEEX</name>
<dbReference type="AlphaFoldDB" id="A0AAV4QQQ8"/>
<comment type="caution">
    <text evidence="1">The sequence shown here is derived from an EMBL/GenBank/DDBJ whole genome shotgun (WGS) entry which is preliminary data.</text>
</comment>
<sequence length="80" mass="8236">MTCCNCNTKTVPTKTYGHIHHGNQWLVVVQLQPGGLLLPGSQPGGLVVVQLQLGGLVVGLLTGRIGCWTTTTGPTGTSPA</sequence>
<accession>A0AAV4QQQ8</accession>
<dbReference type="EMBL" id="BPLR01006539">
    <property type="protein sequence ID" value="GIY10532.1"/>
    <property type="molecule type" value="Genomic_DNA"/>
</dbReference>
<organism evidence="1 2">
    <name type="scientific">Caerostris extrusa</name>
    <name type="common">Bark spider</name>
    <name type="synonym">Caerostris bankana</name>
    <dbReference type="NCBI Taxonomy" id="172846"/>
    <lineage>
        <taxon>Eukaryota</taxon>
        <taxon>Metazoa</taxon>
        <taxon>Ecdysozoa</taxon>
        <taxon>Arthropoda</taxon>
        <taxon>Chelicerata</taxon>
        <taxon>Arachnida</taxon>
        <taxon>Araneae</taxon>
        <taxon>Araneomorphae</taxon>
        <taxon>Entelegynae</taxon>
        <taxon>Araneoidea</taxon>
        <taxon>Araneidae</taxon>
        <taxon>Caerostris</taxon>
    </lineage>
</organism>
<protein>
    <submittedName>
        <fullName evidence="1">Uncharacterized protein</fullName>
    </submittedName>
</protein>
<gene>
    <name evidence="1" type="ORF">CEXT_647251</name>
</gene>
<reference evidence="1 2" key="1">
    <citation type="submission" date="2021-06" db="EMBL/GenBank/DDBJ databases">
        <title>Caerostris extrusa draft genome.</title>
        <authorList>
            <person name="Kono N."/>
            <person name="Arakawa K."/>
        </authorList>
    </citation>
    <scope>NUCLEOTIDE SEQUENCE [LARGE SCALE GENOMIC DNA]</scope>
</reference>
<proteinExistence type="predicted"/>
<evidence type="ECO:0000313" key="1">
    <source>
        <dbReference type="EMBL" id="GIY10532.1"/>
    </source>
</evidence>
<evidence type="ECO:0000313" key="2">
    <source>
        <dbReference type="Proteomes" id="UP001054945"/>
    </source>
</evidence>